<dbReference type="GO" id="GO:0030288">
    <property type="term" value="C:outer membrane-bounded periplasmic space"/>
    <property type="evidence" value="ECO:0007669"/>
    <property type="project" value="TreeGrafter"/>
</dbReference>
<dbReference type="EMBL" id="JABBPN010000015">
    <property type="protein sequence ID" value="NMO97134.1"/>
    <property type="molecule type" value="Genomic_DNA"/>
</dbReference>
<dbReference type="GO" id="GO:0015846">
    <property type="term" value="P:polyamine transport"/>
    <property type="evidence" value="ECO:0007669"/>
    <property type="project" value="InterPro"/>
</dbReference>
<sequence length="374" mass="40497">MFKKKKFAFSALLLSLAVFVSACGGSNSGTNGAAEDDSAAELPKTDTVVVGVSGGAWEENIRSAALDKFQEETGIKVQVVTGTDAEWFPKLKASNGKNPAYDVLVLQPDTIQRAASANLLQPLDAENVPNLADLYPSVQERFTYDDKVYAAGFSMGQLGMIYRKDLVSNPPTKWADLWNEEYQGQVAISSPTYSAGLQFFSGLVHALGGEESNAADIDNTFAQLAELKKNTVAYPDNAGSIQTLLERGDAAIVPFWDGRAFAMQDAGLDVGFVYPEDGPVAAVASWSVMKGSKNLANAYKLVDYLSSPEVQKSFSDLSLYGMTNKNVEYSDALKDRVQVGEEAYSKLTWVDYETATPNLADWTNRWTQAFGGSK</sequence>
<dbReference type="RefSeq" id="WP_169505924.1">
    <property type="nucleotide sequence ID" value="NZ_JABBPN010000015.1"/>
</dbReference>
<evidence type="ECO:0000256" key="2">
    <source>
        <dbReference type="SAM" id="SignalP"/>
    </source>
</evidence>
<protein>
    <submittedName>
        <fullName evidence="3">Extracellular solute-binding protein</fullName>
    </submittedName>
</protein>
<dbReference type="InterPro" id="IPR001188">
    <property type="entry name" value="Sperm_putr-bd"/>
</dbReference>
<keyword evidence="4" id="KW-1185">Reference proteome</keyword>
<dbReference type="CDD" id="cd13589">
    <property type="entry name" value="PBP2_polyamine_RpCGA009"/>
    <property type="match status" value="1"/>
</dbReference>
<dbReference type="PRINTS" id="PR00909">
    <property type="entry name" value="SPERMDNBNDNG"/>
</dbReference>
<dbReference type="AlphaFoldDB" id="A0A848MCH0"/>
<dbReference type="PANTHER" id="PTHR30006:SF2">
    <property type="entry name" value="ABC TRANSPORTER SUBSTRATE-BINDING PROTEIN"/>
    <property type="match status" value="1"/>
</dbReference>
<dbReference type="Gene3D" id="3.40.190.10">
    <property type="entry name" value="Periplasmic binding protein-like II"/>
    <property type="match status" value="2"/>
</dbReference>
<feature type="chain" id="PRO_5039027586" evidence="2">
    <location>
        <begin position="23"/>
        <end position="374"/>
    </location>
</feature>
<proteinExistence type="predicted"/>
<dbReference type="GO" id="GO:0015888">
    <property type="term" value="P:thiamine transport"/>
    <property type="evidence" value="ECO:0007669"/>
    <property type="project" value="TreeGrafter"/>
</dbReference>
<dbReference type="GO" id="GO:0030976">
    <property type="term" value="F:thiamine pyrophosphate binding"/>
    <property type="evidence" value="ECO:0007669"/>
    <property type="project" value="TreeGrafter"/>
</dbReference>
<accession>A0A848MCH0</accession>
<feature type="signal peptide" evidence="2">
    <location>
        <begin position="1"/>
        <end position="22"/>
    </location>
</feature>
<reference evidence="3 4" key="1">
    <citation type="submission" date="2020-04" db="EMBL/GenBank/DDBJ databases">
        <title>Paenibacillus algicola sp. nov., a novel marine bacterium producing alginate lyase.</title>
        <authorList>
            <person name="Huang H."/>
        </authorList>
    </citation>
    <scope>NUCLEOTIDE SEQUENCE [LARGE SCALE GENOMIC DNA]</scope>
    <source>
        <strain evidence="3 4">L7-75</strain>
    </source>
</reference>
<dbReference type="GO" id="GO:0019808">
    <property type="term" value="F:polyamine binding"/>
    <property type="evidence" value="ECO:0007669"/>
    <property type="project" value="InterPro"/>
</dbReference>
<dbReference type="Pfam" id="PF13416">
    <property type="entry name" value="SBP_bac_8"/>
    <property type="match status" value="1"/>
</dbReference>
<keyword evidence="1 2" id="KW-0732">Signal</keyword>
<dbReference type="SUPFAM" id="SSF53850">
    <property type="entry name" value="Periplasmic binding protein-like II"/>
    <property type="match status" value="1"/>
</dbReference>
<evidence type="ECO:0000256" key="1">
    <source>
        <dbReference type="ARBA" id="ARBA00022729"/>
    </source>
</evidence>
<comment type="caution">
    <text evidence="3">The sequence shown here is derived from an EMBL/GenBank/DDBJ whole genome shotgun (WGS) entry which is preliminary data.</text>
</comment>
<evidence type="ECO:0000313" key="4">
    <source>
        <dbReference type="Proteomes" id="UP000565468"/>
    </source>
</evidence>
<gene>
    <name evidence="3" type="ORF">HII30_15320</name>
</gene>
<name>A0A848MCH0_PAELE</name>
<evidence type="ECO:0000313" key="3">
    <source>
        <dbReference type="EMBL" id="NMO97134.1"/>
    </source>
</evidence>
<organism evidence="3 4">
    <name type="scientific">Paenibacillus lemnae</name>
    <dbReference type="NCBI Taxonomy" id="1330551"/>
    <lineage>
        <taxon>Bacteria</taxon>
        <taxon>Bacillati</taxon>
        <taxon>Bacillota</taxon>
        <taxon>Bacilli</taxon>
        <taxon>Bacillales</taxon>
        <taxon>Paenibacillaceae</taxon>
        <taxon>Paenibacillus</taxon>
    </lineage>
</organism>
<dbReference type="Proteomes" id="UP000565468">
    <property type="component" value="Unassembled WGS sequence"/>
</dbReference>
<dbReference type="InterPro" id="IPR006059">
    <property type="entry name" value="SBP"/>
</dbReference>
<dbReference type="PROSITE" id="PS51257">
    <property type="entry name" value="PROKAR_LIPOPROTEIN"/>
    <property type="match status" value="1"/>
</dbReference>
<dbReference type="GO" id="GO:0030975">
    <property type="term" value="F:thiamine binding"/>
    <property type="evidence" value="ECO:0007669"/>
    <property type="project" value="TreeGrafter"/>
</dbReference>
<dbReference type="PANTHER" id="PTHR30006">
    <property type="entry name" value="THIAMINE-BINDING PERIPLASMIC PROTEIN-RELATED"/>
    <property type="match status" value="1"/>
</dbReference>